<dbReference type="Gene3D" id="1.20.1280.70">
    <property type="entry name" value="Exonuclease ExoI, domain 3"/>
    <property type="match status" value="1"/>
</dbReference>
<accession>Q1N149</accession>
<dbReference type="PIRSF" id="PIRSF000977">
    <property type="entry name" value="Exodeoxyribonuclease_I"/>
    <property type="match status" value="1"/>
</dbReference>
<organism evidence="18 19">
    <name type="scientific">Bermanella marisrubri</name>
    <dbReference type="NCBI Taxonomy" id="207949"/>
    <lineage>
        <taxon>Bacteria</taxon>
        <taxon>Pseudomonadati</taxon>
        <taxon>Pseudomonadota</taxon>
        <taxon>Gammaproteobacteria</taxon>
        <taxon>Oceanospirillales</taxon>
        <taxon>Oceanospirillaceae</taxon>
        <taxon>Bermanella</taxon>
    </lineage>
</organism>
<dbReference type="Proteomes" id="UP000004263">
    <property type="component" value="Unassembled WGS sequence"/>
</dbReference>
<protein>
    <recommendedName>
        <fullName evidence="3 13">Exodeoxyribonuclease I</fullName>
        <ecNumber evidence="2 13">3.1.11.1</ecNumber>
    </recommendedName>
</protein>
<dbReference type="Pfam" id="PF00929">
    <property type="entry name" value="RNase_T"/>
    <property type="match status" value="1"/>
</dbReference>
<feature type="domain" description="ExoI SH3-like" evidence="16">
    <location>
        <begin position="198"/>
        <end position="353"/>
    </location>
</feature>
<dbReference type="Gene3D" id="3.30.420.10">
    <property type="entry name" value="Ribonuclease H-like superfamily/Ribonuclease H"/>
    <property type="match status" value="1"/>
</dbReference>
<comment type="catalytic activity">
    <reaction evidence="1 13">
        <text>Exonucleolytic cleavage in the 3'- to 5'-direction to yield nucleoside 5'-phosphates.</text>
        <dbReference type="EC" id="3.1.11.1"/>
    </reaction>
</comment>
<dbReference type="InterPro" id="IPR058561">
    <property type="entry name" value="Exonuc_1_C"/>
</dbReference>
<dbReference type="InterPro" id="IPR013520">
    <property type="entry name" value="Ribonucl_H"/>
</dbReference>
<evidence type="ECO:0000256" key="14">
    <source>
        <dbReference type="PIRSR" id="PIRSR000977-1"/>
    </source>
</evidence>
<keyword evidence="4 13" id="KW-0540">Nuclease</keyword>
<dbReference type="InterPro" id="IPR034747">
    <property type="entry name" value="EXOI_SH3"/>
</dbReference>
<comment type="subunit">
    <text evidence="12">Monomer. Interacts with ssb (via C-terminus); this interaction stimulates the exonuclease activity by recruiting the enzyme to its substrate.</text>
</comment>
<keyword evidence="10" id="KW-0238">DNA-binding</keyword>
<evidence type="ECO:0000259" key="16">
    <source>
        <dbReference type="PROSITE" id="PS51784"/>
    </source>
</evidence>
<keyword evidence="5 15" id="KW-0479">Metal-binding</keyword>
<dbReference type="PANTHER" id="PTHR11046">
    <property type="entry name" value="OLIGORIBONUCLEASE, MITOCHONDRIAL"/>
    <property type="match status" value="1"/>
</dbReference>
<keyword evidence="6 13" id="KW-0227">DNA damage</keyword>
<keyword evidence="7 13" id="KW-0378">Hydrolase</keyword>
<dbReference type="GO" id="GO:0006281">
    <property type="term" value="P:DNA repair"/>
    <property type="evidence" value="ECO:0007669"/>
    <property type="project" value="UniProtKB-KW"/>
</dbReference>
<evidence type="ECO:0000256" key="4">
    <source>
        <dbReference type="ARBA" id="ARBA00022722"/>
    </source>
</evidence>
<dbReference type="InterPro" id="IPR038649">
    <property type="entry name" value="EXOI_SH3_sf"/>
</dbReference>
<evidence type="ECO:0000256" key="13">
    <source>
        <dbReference type="PIRNR" id="PIRNR000977"/>
    </source>
</evidence>
<dbReference type="PROSITE" id="PS51785">
    <property type="entry name" value="EXOI_C"/>
    <property type="match status" value="1"/>
</dbReference>
<dbReference type="STRING" id="207949.RED65_11695"/>
<feature type="binding site" evidence="15">
    <location>
        <position position="182"/>
    </location>
    <ligand>
        <name>Mg(2+)</name>
        <dbReference type="ChEBI" id="CHEBI:18420"/>
        <label>2</label>
    </ligand>
</feature>
<dbReference type="GO" id="GO:0003677">
    <property type="term" value="F:DNA binding"/>
    <property type="evidence" value="ECO:0007669"/>
    <property type="project" value="UniProtKB-KW"/>
</dbReference>
<dbReference type="Gene3D" id="3.30.1520.20">
    <property type="entry name" value="Exonuclease ExoI, domain 2"/>
    <property type="match status" value="1"/>
</dbReference>
<dbReference type="InterPro" id="IPR036397">
    <property type="entry name" value="RNaseH_sf"/>
</dbReference>
<dbReference type="EC" id="3.1.11.1" evidence="2 13"/>
<evidence type="ECO:0000256" key="6">
    <source>
        <dbReference type="ARBA" id="ARBA00022763"/>
    </source>
</evidence>
<dbReference type="GO" id="GO:0046872">
    <property type="term" value="F:metal ion binding"/>
    <property type="evidence" value="ECO:0007669"/>
    <property type="project" value="UniProtKB-KW"/>
</dbReference>
<dbReference type="HOGENOM" id="CLU_043508_1_1_6"/>
<gene>
    <name evidence="18" type="ORF">RED65_11695</name>
</gene>
<feature type="domain" description="ExoI C-terminal" evidence="17">
    <location>
        <begin position="355"/>
        <end position="476"/>
    </location>
</feature>
<name>Q1N149_9GAMM</name>
<evidence type="ECO:0000256" key="7">
    <source>
        <dbReference type="ARBA" id="ARBA00022801"/>
    </source>
</evidence>
<comment type="caution">
    <text evidence="18">The sequence shown here is derived from an EMBL/GenBank/DDBJ whole genome shotgun (WGS) entry which is preliminary data.</text>
</comment>
<evidence type="ECO:0000313" key="19">
    <source>
        <dbReference type="Proteomes" id="UP000004263"/>
    </source>
</evidence>
<dbReference type="InterPro" id="IPR023607">
    <property type="entry name" value="Exodeoxyribonuclease_I"/>
</dbReference>
<dbReference type="GO" id="GO:0000175">
    <property type="term" value="F:3'-5'-RNA exonuclease activity"/>
    <property type="evidence" value="ECO:0007669"/>
    <property type="project" value="InterPro"/>
</dbReference>
<dbReference type="Pfam" id="PF08411">
    <property type="entry name" value="ExoI_SH3"/>
    <property type="match status" value="1"/>
</dbReference>
<evidence type="ECO:0000256" key="10">
    <source>
        <dbReference type="ARBA" id="ARBA00023125"/>
    </source>
</evidence>
<proteinExistence type="predicted"/>
<dbReference type="Gene3D" id="1.10.287.1240">
    <property type="match status" value="1"/>
</dbReference>
<evidence type="ECO:0000256" key="12">
    <source>
        <dbReference type="ARBA" id="ARBA00046792"/>
    </source>
</evidence>
<dbReference type="PROSITE" id="PS51784">
    <property type="entry name" value="EXOI_SH3"/>
    <property type="match status" value="1"/>
</dbReference>
<dbReference type="GO" id="GO:0008310">
    <property type="term" value="F:single-stranded DNA 3'-5' DNA exonuclease activity"/>
    <property type="evidence" value="ECO:0007669"/>
    <property type="project" value="UniProtKB-EC"/>
</dbReference>
<evidence type="ECO:0000256" key="3">
    <source>
        <dbReference type="ARBA" id="ARBA00019900"/>
    </source>
</evidence>
<reference evidence="18 19" key="1">
    <citation type="submission" date="2006-03" db="EMBL/GenBank/DDBJ databases">
        <authorList>
            <person name="Pinhassi J."/>
            <person name="Pedros-Alio C."/>
            <person name="Ferriera S."/>
            <person name="Johnson J."/>
            <person name="Kravitz S."/>
            <person name="Halpern A."/>
            <person name="Remington K."/>
            <person name="Beeson K."/>
            <person name="Tran B."/>
            <person name="Rogers Y.-H."/>
            <person name="Friedman R."/>
            <person name="Venter J.C."/>
        </authorList>
    </citation>
    <scope>NUCLEOTIDE SEQUENCE [LARGE SCALE GENOMIC DNA]</scope>
    <source>
        <strain evidence="18 19">RED65</strain>
    </source>
</reference>
<keyword evidence="8 13" id="KW-0269">Exonuclease</keyword>
<dbReference type="Pfam" id="PF26016">
    <property type="entry name" value="ExoI_C"/>
    <property type="match status" value="1"/>
</dbReference>
<dbReference type="InterPro" id="IPR012337">
    <property type="entry name" value="RNaseH-like_sf"/>
</dbReference>
<dbReference type="NCBIfam" id="NF008746">
    <property type="entry name" value="PRK11779.1"/>
    <property type="match status" value="1"/>
</dbReference>
<dbReference type="RefSeq" id="WP_007017466.1">
    <property type="nucleotide sequence ID" value="NZ_CH724113.1"/>
</dbReference>
<dbReference type="PANTHER" id="PTHR11046:SF11">
    <property type="entry name" value="EXODEOXYRIBONUCLEASE I"/>
    <property type="match status" value="1"/>
</dbReference>
<evidence type="ECO:0000259" key="17">
    <source>
        <dbReference type="PROSITE" id="PS51785"/>
    </source>
</evidence>
<dbReference type="AlphaFoldDB" id="Q1N149"/>
<keyword evidence="11 13" id="KW-0234">DNA repair</keyword>
<evidence type="ECO:0000313" key="18">
    <source>
        <dbReference type="EMBL" id="EAT12002.1"/>
    </source>
</evidence>
<feature type="binding site" evidence="14">
    <location>
        <position position="13"/>
    </location>
    <ligand>
        <name>substrate</name>
    </ligand>
</feature>
<dbReference type="SUPFAM" id="SSF53098">
    <property type="entry name" value="Ribonuclease H-like"/>
    <property type="match status" value="1"/>
</dbReference>
<comment type="cofactor">
    <cofactor evidence="15">
        <name>Mg(2+)</name>
        <dbReference type="ChEBI" id="CHEBI:18420"/>
    </cofactor>
    <text evidence="15">Binds 2 Mg(2+) ions per monomer.</text>
</comment>
<evidence type="ECO:0000256" key="2">
    <source>
        <dbReference type="ARBA" id="ARBA00012108"/>
    </source>
</evidence>
<keyword evidence="9 15" id="KW-0460">Magnesium</keyword>
<feature type="binding site" evidence="15">
    <location>
        <position position="13"/>
    </location>
    <ligand>
        <name>Mg(2+)</name>
        <dbReference type="ChEBI" id="CHEBI:18420"/>
        <label>2</label>
    </ligand>
</feature>
<evidence type="ECO:0000256" key="8">
    <source>
        <dbReference type="ARBA" id="ARBA00022839"/>
    </source>
</evidence>
<keyword evidence="19" id="KW-1185">Reference proteome</keyword>
<dbReference type="FunFam" id="3.30.420.10:FF:000033">
    <property type="entry name" value="Exodeoxyribonuclease I"/>
    <property type="match status" value="1"/>
</dbReference>
<feature type="binding site" evidence="15">
    <location>
        <position position="11"/>
    </location>
    <ligand>
        <name>Mg(2+)</name>
        <dbReference type="ChEBI" id="CHEBI:18420"/>
        <label>1</label>
    </ligand>
</feature>
<dbReference type="EMBL" id="AAQH01000011">
    <property type="protein sequence ID" value="EAT12002.1"/>
    <property type="molecule type" value="Genomic_DNA"/>
</dbReference>
<dbReference type="FunFam" id="1.20.1280.70:FF:000001">
    <property type="entry name" value="Exodeoxyribonuclease I"/>
    <property type="match status" value="1"/>
</dbReference>
<dbReference type="InterPro" id="IPR013620">
    <property type="entry name" value="Exonuc_1_SH3"/>
</dbReference>
<evidence type="ECO:0000256" key="5">
    <source>
        <dbReference type="ARBA" id="ARBA00022723"/>
    </source>
</evidence>
<dbReference type="InterPro" id="IPR022894">
    <property type="entry name" value="Oligoribonuclease"/>
</dbReference>
<dbReference type="OrthoDB" id="9763470at2"/>
<evidence type="ECO:0000256" key="15">
    <source>
        <dbReference type="PIRSR" id="PIRSR000977-2"/>
    </source>
</evidence>
<dbReference type="CDD" id="cd06138">
    <property type="entry name" value="ExoI_N"/>
    <property type="match status" value="1"/>
</dbReference>
<evidence type="ECO:0000256" key="9">
    <source>
        <dbReference type="ARBA" id="ARBA00022842"/>
    </source>
</evidence>
<evidence type="ECO:0000256" key="11">
    <source>
        <dbReference type="ARBA" id="ARBA00023204"/>
    </source>
</evidence>
<feature type="binding site" evidence="14">
    <location>
        <position position="161"/>
    </location>
    <ligand>
        <name>substrate</name>
    </ligand>
</feature>
<evidence type="ECO:0000256" key="1">
    <source>
        <dbReference type="ARBA" id="ARBA00000563"/>
    </source>
</evidence>
<sequence>MSATESIYWYDFETFGASPIWDRPAQFAGVRTDLDLNIIAEPDMFYCRQADDYLPHPIACMITGISPQTCQDKGLPEAEFIKRIHDLFMQPQTCVAGYNSIRFDDEVTRNTLYRNFFDPYQREWQNGNSRWDILDMMRCAYSLRPDGIEWPKGEDGKVSFKLENLSAANGIIHENAHDALSDVYATIGLAKLVKEKQPKLYQYLFELRRKEAVAPLLDVVNKRPVLHISGMFPVEKGCAAVMVPLAMEPKNKNAIICFDLMSDPTPLFELTAEQIQARLYTPKAELEAQGIERLPLKSIHINKCPVVLPAKMVQPEIAKKWGLSGDQIRSNLAKIKNGPDLTEKLQNVMSRDFEAHSDPDAMIYSGGFFGPTDKQAMETIRQSHPEALDDLNISFQDRRLEEMLFRYRARNYPETLTGDEFEQWETFRKQRLLGPTNGSYLNYELFAKALQEAAQTAPESQYPLLQDLQMYAESIYPY</sequence>